<evidence type="ECO:0000313" key="1">
    <source>
        <dbReference type="EnsemblMetazoa" id="PPAI009759-PA"/>
    </source>
</evidence>
<dbReference type="Proteomes" id="UP000092462">
    <property type="component" value="Unassembled WGS sequence"/>
</dbReference>
<dbReference type="VEuPathDB" id="VectorBase:PPAPM1_005951"/>
<reference evidence="1" key="1">
    <citation type="submission" date="2022-08" db="UniProtKB">
        <authorList>
            <consortium name="EnsemblMetazoa"/>
        </authorList>
    </citation>
    <scope>IDENTIFICATION</scope>
    <source>
        <strain evidence="1">Israel</strain>
    </source>
</reference>
<dbReference type="EMBL" id="AJVK01017108">
    <property type="status" value="NOT_ANNOTATED_CDS"/>
    <property type="molecule type" value="Genomic_DNA"/>
</dbReference>
<dbReference type="EnsemblMetazoa" id="PPAI009759-RA">
    <property type="protein sequence ID" value="PPAI009759-PA"/>
    <property type="gene ID" value="PPAI009759"/>
</dbReference>
<proteinExistence type="predicted"/>
<organism evidence="1 2">
    <name type="scientific">Phlebotomus papatasi</name>
    <name type="common">Sandfly</name>
    <dbReference type="NCBI Taxonomy" id="29031"/>
    <lineage>
        <taxon>Eukaryota</taxon>
        <taxon>Metazoa</taxon>
        <taxon>Ecdysozoa</taxon>
        <taxon>Arthropoda</taxon>
        <taxon>Hexapoda</taxon>
        <taxon>Insecta</taxon>
        <taxon>Pterygota</taxon>
        <taxon>Neoptera</taxon>
        <taxon>Endopterygota</taxon>
        <taxon>Diptera</taxon>
        <taxon>Nematocera</taxon>
        <taxon>Psychodoidea</taxon>
        <taxon>Psychodidae</taxon>
        <taxon>Phlebotomus</taxon>
        <taxon>Phlebotomus</taxon>
    </lineage>
</organism>
<name>A0A1B0GQH5_PHLPP</name>
<dbReference type="VEuPathDB" id="VectorBase:PPAI009759"/>
<dbReference type="EMBL" id="AJVK01017109">
    <property type="status" value="NOT_ANNOTATED_CDS"/>
    <property type="molecule type" value="Genomic_DNA"/>
</dbReference>
<dbReference type="PROSITE" id="PS50157">
    <property type="entry name" value="ZINC_FINGER_C2H2_2"/>
    <property type="match status" value="1"/>
</dbReference>
<keyword evidence="2" id="KW-1185">Reference proteome</keyword>
<dbReference type="InterPro" id="IPR013087">
    <property type="entry name" value="Znf_C2H2_type"/>
</dbReference>
<dbReference type="Gene3D" id="3.30.160.60">
    <property type="entry name" value="Classic Zinc Finger"/>
    <property type="match status" value="1"/>
</dbReference>
<dbReference type="SMART" id="SM00355">
    <property type="entry name" value="ZnF_C2H2"/>
    <property type="match status" value="2"/>
</dbReference>
<dbReference type="AlphaFoldDB" id="A0A1B0GQH5"/>
<dbReference type="PROSITE" id="PS00028">
    <property type="entry name" value="ZINC_FINGER_C2H2_1"/>
    <property type="match status" value="2"/>
</dbReference>
<accession>A0A1B0GQH5</accession>
<evidence type="ECO:0000313" key="2">
    <source>
        <dbReference type="Proteomes" id="UP000092462"/>
    </source>
</evidence>
<protein>
    <submittedName>
        <fullName evidence="1">Uncharacterized protein</fullName>
    </submittedName>
</protein>
<sequence length="149" mass="17458">MDYEEIQIKEEPDFFESDIIKTEYDITELEDPLAIKENEKYYVEGQIPTYIKPSGIKCSYCEREFFNTNTFERHMYQDHRGLPPDAHIKEKYQCGICNQIVRTKKDIRYHLEISHKQIGIPIAFPYVLKMITCPITGKTAPEKLTASAT</sequence>